<dbReference type="SMART" id="SM00530">
    <property type="entry name" value="HTH_XRE"/>
    <property type="match status" value="1"/>
</dbReference>
<dbReference type="GO" id="GO:0003677">
    <property type="term" value="F:DNA binding"/>
    <property type="evidence" value="ECO:0007669"/>
    <property type="project" value="InterPro"/>
</dbReference>
<dbReference type="EMBL" id="LNYO01000024">
    <property type="protein sequence ID" value="KTD33026.1"/>
    <property type="molecule type" value="Genomic_DNA"/>
</dbReference>
<keyword evidence="3" id="KW-1185">Reference proteome</keyword>
<dbReference type="RefSeq" id="WP_083503844.1">
    <property type="nucleotide sequence ID" value="NZ_CAAAIF010000028.1"/>
</dbReference>
<evidence type="ECO:0000313" key="3">
    <source>
        <dbReference type="Proteomes" id="UP000054725"/>
    </source>
</evidence>
<dbReference type="PROSITE" id="PS50943">
    <property type="entry name" value="HTH_CROC1"/>
    <property type="match status" value="1"/>
</dbReference>
<dbReference type="PATRIC" id="fig|45070.6.peg.2820"/>
<dbReference type="OrthoDB" id="5645784at2"/>
<gene>
    <name evidence="2" type="primary">pezA</name>
    <name evidence="2" type="ORF">Lnau_2674</name>
</gene>
<feature type="domain" description="HTH cro/C1-type" evidence="1">
    <location>
        <begin position="63"/>
        <end position="117"/>
    </location>
</feature>
<protein>
    <submittedName>
        <fullName evidence="2">Antitoxin PezA</fullName>
    </submittedName>
</protein>
<name>A0A0W0WL19_9GAMM</name>
<dbReference type="InterPro" id="IPR010982">
    <property type="entry name" value="Lambda_DNA-bd_dom_sf"/>
</dbReference>
<reference evidence="2 3" key="1">
    <citation type="submission" date="2015-11" db="EMBL/GenBank/DDBJ databases">
        <title>Genomic analysis of 38 Legionella species identifies large and diverse effector repertoires.</title>
        <authorList>
            <person name="Burstein D."/>
            <person name="Amaro F."/>
            <person name="Zusman T."/>
            <person name="Lifshitz Z."/>
            <person name="Cohen O."/>
            <person name="Gilbert J.A."/>
            <person name="Pupko T."/>
            <person name="Shuman H.A."/>
            <person name="Segal G."/>
        </authorList>
    </citation>
    <scope>NUCLEOTIDE SEQUENCE [LARGE SCALE GENOMIC DNA]</scope>
    <source>
        <strain evidence="2 3">ATCC 49506</strain>
    </source>
</reference>
<sequence length="118" mass="13505">MSEHMKKPHTENIAMVTWHGAHYALPVGVIEKYRIKEDNKTHLSIDDVFGGLINEHGEPGILLKGLRHREGLSQIEFSKTLNITQTNLSAMENGRRPIGKELAKRIAEKFQVDYRIFL</sequence>
<proteinExistence type="predicted"/>
<accession>A0A0W0WL19</accession>
<evidence type="ECO:0000313" key="2">
    <source>
        <dbReference type="EMBL" id="KTD33026.1"/>
    </source>
</evidence>
<dbReference type="CDD" id="cd00093">
    <property type="entry name" value="HTH_XRE"/>
    <property type="match status" value="1"/>
</dbReference>
<dbReference type="Pfam" id="PF01381">
    <property type="entry name" value="HTH_3"/>
    <property type="match status" value="1"/>
</dbReference>
<dbReference type="InterPro" id="IPR001387">
    <property type="entry name" value="Cro/C1-type_HTH"/>
</dbReference>
<organism evidence="2 3">
    <name type="scientific">Legionella nautarum</name>
    <dbReference type="NCBI Taxonomy" id="45070"/>
    <lineage>
        <taxon>Bacteria</taxon>
        <taxon>Pseudomonadati</taxon>
        <taxon>Pseudomonadota</taxon>
        <taxon>Gammaproteobacteria</taxon>
        <taxon>Legionellales</taxon>
        <taxon>Legionellaceae</taxon>
        <taxon>Legionella</taxon>
    </lineage>
</organism>
<evidence type="ECO:0000259" key="1">
    <source>
        <dbReference type="PROSITE" id="PS50943"/>
    </source>
</evidence>
<dbReference type="Gene3D" id="1.10.260.40">
    <property type="entry name" value="lambda repressor-like DNA-binding domains"/>
    <property type="match status" value="1"/>
</dbReference>
<dbReference type="SUPFAM" id="SSF47413">
    <property type="entry name" value="lambda repressor-like DNA-binding domains"/>
    <property type="match status" value="1"/>
</dbReference>
<dbReference type="Proteomes" id="UP000054725">
    <property type="component" value="Unassembled WGS sequence"/>
</dbReference>
<comment type="caution">
    <text evidence="2">The sequence shown here is derived from an EMBL/GenBank/DDBJ whole genome shotgun (WGS) entry which is preliminary data.</text>
</comment>
<dbReference type="STRING" id="45070.Lnau_2674"/>
<dbReference type="AlphaFoldDB" id="A0A0W0WL19"/>